<dbReference type="EMBL" id="CAJNOC010004154">
    <property type="protein sequence ID" value="CAF1011612.1"/>
    <property type="molecule type" value="Genomic_DNA"/>
</dbReference>
<organism evidence="1 2">
    <name type="scientific">Brachionus calyciflorus</name>
    <dbReference type="NCBI Taxonomy" id="104777"/>
    <lineage>
        <taxon>Eukaryota</taxon>
        <taxon>Metazoa</taxon>
        <taxon>Spiralia</taxon>
        <taxon>Gnathifera</taxon>
        <taxon>Rotifera</taxon>
        <taxon>Eurotatoria</taxon>
        <taxon>Monogononta</taxon>
        <taxon>Pseudotrocha</taxon>
        <taxon>Ploima</taxon>
        <taxon>Brachionidae</taxon>
        <taxon>Brachionus</taxon>
    </lineage>
</organism>
<evidence type="ECO:0000313" key="2">
    <source>
        <dbReference type="Proteomes" id="UP000663879"/>
    </source>
</evidence>
<reference evidence="1" key="1">
    <citation type="submission" date="2021-02" db="EMBL/GenBank/DDBJ databases">
        <authorList>
            <person name="Nowell W R."/>
        </authorList>
    </citation>
    <scope>NUCLEOTIDE SEQUENCE</scope>
    <source>
        <strain evidence="1">Ploen Becks lab</strain>
    </source>
</reference>
<comment type="caution">
    <text evidence="1">The sequence shown here is derived from an EMBL/GenBank/DDBJ whole genome shotgun (WGS) entry which is preliminary data.</text>
</comment>
<dbReference type="AlphaFoldDB" id="A0A814HLT4"/>
<accession>A0A814HLT4</accession>
<dbReference type="Proteomes" id="UP000663879">
    <property type="component" value="Unassembled WGS sequence"/>
</dbReference>
<keyword evidence="2" id="KW-1185">Reference proteome</keyword>
<protein>
    <submittedName>
        <fullName evidence="1">Uncharacterized protein</fullName>
    </submittedName>
</protein>
<evidence type="ECO:0000313" key="1">
    <source>
        <dbReference type="EMBL" id="CAF1011612.1"/>
    </source>
</evidence>
<name>A0A814HLT4_9BILA</name>
<sequence length="136" mass="15995">MCETNIDPRYLRALELLRNRRNNEDVIIGNVSEFSEKELSKMEESQENSKRYLSLVVYSVPYVDTFESRRVIDKRDDSVIMNKNNKSFPLIIEVSYGSESFNTLIIELLNYLTEFTDTIYAIGFFIDRESDNLKAR</sequence>
<gene>
    <name evidence="1" type="ORF">OXX778_LOCUS16921</name>
</gene>
<proteinExistence type="predicted"/>